<proteinExistence type="predicted"/>
<reference evidence="3 4" key="1">
    <citation type="journal article" date="2019" name="Int. J. Syst. Evol. Microbiol.">
        <title>The Global Catalogue of Microorganisms (GCM) 10K type strain sequencing project: providing services to taxonomists for standard genome sequencing and annotation.</title>
        <authorList>
            <consortium name="The Broad Institute Genomics Platform"/>
            <consortium name="The Broad Institute Genome Sequencing Center for Infectious Disease"/>
            <person name="Wu L."/>
            <person name="Ma J."/>
        </authorList>
    </citation>
    <scope>NUCLEOTIDE SEQUENCE [LARGE SCALE GENOMIC DNA]</scope>
    <source>
        <strain evidence="3 4">JCM 15572</strain>
    </source>
</reference>
<evidence type="ECO:0000256" key="1">
    <source>
        <dbReference type="SAM" id="MobiDB-lite"/>
    </source>
</evidence>
<keyword evidence="2" id="KW-0472">Membrane</keyword>
<evidence type="ECO:0000256" key="2">
    <source>
        <dbReference type="SAM" id="Phobius"/>
    </source>
</evidence>
<sequence>MTIALADKHSADKHSTDDGYGTHDKYGADKKHGADDKYSAGGEYGSDASSGGGAVVRVRWKVGGLDDLTLLGVGLGVLPKDRVLMDGAVIYRPSDGTAMGSSPKLTEYLLRRITVTSHGKDCPGAVQLIADLAKSGASIEYTCPSAVGAVAVTVKTLTDLNPAYKTLATGPDGARAVYGDGNDQHEWNLGTVDTKHLGRSALLQLGAVAAAVLLAAAAIIYIRRRRPQARPNAPRVVSGWWRG</sequence>
<comment type="caution">
    <text evidence="3">The sequence shown here is derived from an EMBL/GenBank/DDBJ whole genome shotgun (WGS) entry which is preliminary data.</text>
</comment>
<organism evidence="3 4">
    <name type="scientific">Kribbella hippodromi</name>
    <dbReference type="NCBI Taxonomy" id="434347"/>
    <lineage>
        <taxon>Bacteria</taxon>
        <taxon>Bacillati</taxon>
        <taxon>Actinomycetota</taxon>
        <taxon>Actinomycetes</taxon>
        <taxon>Propionibacteriales</taxon>
        <taxon>Kribbellaceae</taxon>
        <taxon>Kribbella</taxon>
    </lineage>
</organism>
<protein>
    <submittedName>
        <fullName evidence="3">Uncharacterized protein</fullName>
    </submittedName>
</protein>
<feature type="region of interest" description="Disordered" evidence="1">
    <location>
        <begin position="1"/>
        <end position="33"/>
    </location>
</feature>
<keyword evidence="2" id="KW-0812">Transmembrane</keyword>
<feature type="transmembrane region" description="Helical" evidence="2">
    <location>
        <begin position="201"/>
        <end position="222"/>
    </location>
</feature>
<dbReference type="Proteomes" id="UP001501705">
    <property type="component" value="Unassembled WGS sequence"/>
</dbReference>
<dbReference type="EMBL" id="BAAAPH010000010">
    <property type="protein sequence ID" value="GAA1575749.1"/>
    <property type="molecule type" value="Genomic_DNA"/>
</dbReference>
<evidence type="ECO:0000313" key="4">
    <source>
        <dbReference type="Proteomes" id="UP001501705"/>
    </source>
</evidence>
<keyword evidence="2" id="KW-1133">Transmembrane helix</keyword>
<evidence type="ECO:0000313" key="3">
    <source>
        <dbReference type="EMBL" id="GAA1575749.1"/>
    </source>
</evidence>
<keyword evidence="4" id="KW-1185">Reference proteome</keyword>
<gene>
    <name evidence="3" type="ORF">GCM10009804_35670</name>
</gene>
<accession>A0ABN2DEQ2</accession>
<name>A0ABN2DEQ2_9ACTN</name>